<dbReference type="Proteomes" id="UP000053617">
    <property type="component" value="Unassembled WGS sequence"/>
</dbReference>
<sequence>MPHKHKRKRDDDDSNFDLPPSSRAGTLSVHQKQESIFTSDRDKKRKQQEKKQKKRMGTGMEDDTPKAFARLMAFQKTGKRISSGLDNGDRPRKKQKAKPKGSKSESTSNDAESPDVPDPESSAPARNPHPTPTAHPQLKILPGERLSDFSARVDQSLPLNGIPKQQTRTNNIPGLEKLRAPLSKNNRRLQRIQHEWRAEEAKLQARREEEDEALADQREEDALLWLKAGIDSHHHFQSPFTSAGPGKKRKKIGKRKGGGKGDVGDADPWKVLEKKRREEGELARQRNLQDVVLAPPVLKGVKNIFKDKDYSRNRNHGEDAKGW</sequence>
<name>A0A0D2IYN2_9EURO</name>
<keyword evidence="3" id="KW-1185">Reference proteome</keyword>
<feature type="compositionally biased region" description="Basic residues" evidence="1">
    <location>
        <begin position="91"/>
        <end position="101"/>
    </location>
</feature>
<reference evidence="2 3" key="1">
    <citation type="submission" date="2015-01" db="EMBL/GenBank/DDBJ databases">
        <title>The Genome Sequence of Rhinocladiella mackenzie CBS 650.93.</title>
        <authorList>
            <consortium name="The Broad Institute Genomics Platform"/>
            <person name="Cuomo C."/>
            <person name="de Hoog S."/>
            <person name="Gorbushina A."/>
            <person name="Stielow B."/>
            <person name="Teixiera M."/>
            <person name="Abouelleil A."/>
            <person name="Chapman S.B."/>
            <person name="Priest M."/>
            <person name="Young S.K."/>
            <person name="Wortman J."/>
            <person name="Nusbaum C."/>
            <person name="Birren B."/>
        </authorList>
    </citation>
    <scope>NUCLEOTIDE SEQUENCE [LARGE SCALE GENOMIC DNA]</scope>
    <source>
        <strain evidence="2 3">CBS 650.93</strain>
    </source>
</reference>
<dbReference type="EMBL" id="KN847476">
    <property type="protein sequence ID" value="KIX08461.1"/>
    <property type="molecule type" value="Genomic_DNA"/>
</dbReference>
<dbReference type="VEuPathDB" id="FungiDB:Z518_03117"/>
<feature type="compositionally biased region" description="Basic residues" evidence="1">
    <location>
        <begin position="43"/>
        <end position="56"/>
    </location>
</feature>
<dbReference type="HOGENOM" id="CLU_053180_1_0_1"/>
<proteinExistence type="predicted"/>
<dbReference type="GeneID" id="25291188"/>
<organism evidence="2 3">
    <name type="scientific">Rhinocladiella mackenziei CBS 650.93</name>
    <dbReference type="NCBI Taxonomy" id="1442369"/>
    <lineage>
        <taxon>Eukaryota</taxon>
        <taxon>Fungi</taxon>
        <taxon>Dikarya</taxon>
        <taxon>Ascomycota</taxon>
        <taxon>Pezizomycotina</taxon>
        <taxon>Eurotiomycetes</taxon>
        <taxon>Chaetothyriomycetidae</taxon>
        <taxon>Chaetothyriales</taxon>
        <taxon>Herpotrichiellaceae</taxon>
        <taxon>Rhinocladiella</taxon>
    </lineage>
</organism>
<feature type="compositionally biased region" description="Polar residues" evidence="1">
    <location>
        <begin position="23"/>
        <end position="38"/>
    </location>
</feature>
<feature type="compositionally biased region" description="Polar residues" evidence="1">
    <location>
        <begin position="163"/>
        <end position="172"/>
    </location>
</feature>
<gene>
    <name evidence="2" type="ORF">Z518_03117</name>
</gene>
<feature type="region of interest" description="Disordered" evidence="1">
    <location>
        <begin position="1"/>
        <end position="183"/>
    </location>
</feature>
<dbReference type="PANTHER" id="PTHR40644:SF1">
    <property type="entry name" value="UPF0653 PROTEIN C607.02C"/>
    <property type="match status" value="1"/>
</dbReference>
<feature type="compositionally biased region" description="Basic residues" evidence="1">
    <location>
        <begin position="246"/>
        <end position="258"/>
    </location>
</feature>
<dbReference type="PANTHER" id="PTHR40644">
    <property type="entry name" value="UPF0653 PROTEIN C607.02C"/>
    <property type="match status" value="1"/>
</dbReference>
<dbReference type="AlphaFoldDB" id="A0A0D2IYN2"/>
<evidence type="ECO:0000313" key="2">
    <source>
        <dbReference type="EMBL" id="KIX08461.1"/>
    </source>
</evidence>
<evidence type="ECO:0000256" key="1">
    <source>
        <dbReference type="SAM" id="MobiDB-lite"/>
    </source>
</evidence>
<feature type="region of interest" description="Disordered" evidence="1">
    <location>
        <begin position="236"/>
        <end position="272"/>
    </location>
</feature>
<protein>
    <submittedName>
        <fullName evidence="2">Uncharacterized protein</fullName>
    </submittedName>
</protein>
<accession>A0A0D2IYN2</accession>
<evidence type="ECO:0000313" key="3">
    <source>
        <dbReference type="Proteomes" id="UP000053617"/>
    </source>
</evidence>
<dbReference type="OrthoDB" id="5876637at2759"/>
<dbReference type="RefSeq" id="XP_013275597.1">
    <property type="nucleotide sequence ID" value="XM_013420143.1"/>
</dbReference>
<feature type="region of interest" description="Disordered" evidence="1">
    <location>
        <begin position="304"/>
        <end position="323"/>
    </location>
</feature>